<dbReference type="RefSeq" id="WP_062300474.1">
    <property type="nucleotide sequence ID" value="NZ_LRPB01000006.1"/>
</dbReference>
<reference evidence="1 2" key="1">
    <citation type="submission" date="2016-01" db="EMBL/GenBank/DDBJ databases">
        <title>Genome sequencing of Roseivirga seohaensis SW-152.</title>
        <authorList>
            <person name="Selvaratnam C."/>
            <person name="Thevarajoo S."/>
            <person name="Goh K.M."/>
            <person name="Ee R."/>
            <person name="Chan K.-G."/>
            <person name="Chong C.S."/>
        </authorList>
    </citation>
    <scope>NUCLEOTIDE SEQUENCE [LARGE SCALE GENOMIC DNA]</scope>
    <source>
        <strain evidence="1 2">SW-152</strain>
    </source>
</reference>
<proteinExistence type="predicted"/>
<accession>A0A150Y1X1</accession>
<evidence type="ECO:0000313" key="2">
    <source>
        <dbReference type="Proteomes" id="UP000075663"/>
    </source>
</evidence>
<name>A0A150Y1X1_9BACT</name>
<evidence type="ECO:0008006" key="3">
    <source>
        <dbReference type="Google" id="ProtNLM"/>
    </source>
</evidence>
<dbReference type="EMBL" id="LRPB01000006">
    <property type="protein sequence ID" value="KYG85030.1"/>
    <property type="molecule type" value="Genomic_DNA"/>
</dbReference>
<protein>
    <recommendedName>
        <fullName evidence="3">6-bladed beta-propeller</fullName>
    </recommendedName>
</protein>
<comment type="caution">
    <text evidence="1">The sequence shown here is derived from an EMBL/GenBank/DDBJ whole genome shotgun (WGS) entry which is preliminary data.</text>
</comment>
<dbReference type="AlphaFoldDB" id="A0A150Y1X1"/>
<gene>
    <name evidence="1" type="ORF">AWW67_17470</name>
</gene>
<evidence type="ECO:0000313" key="1">
    <source>
        <dbReference type="EMBL" id="KYG85030.1"/>
    </source>
</evidence>
<dbReference type="Pfam" id="PF17170">
    <property type="entry name" value="DUF5128"/>
    <property type="match status" value="1"/>
</dbReference>
<dbReference type="Proteomes" id="UP000075663">
    <property type="component" value="Unassembled WGS sequence"/>
</dbReference>
<organism evidence="1 2">
    <name type="scientific">Roseivirga seohaensis</name>
    <dbReference type="NCBI Taxonomy" id="1914963"/>
    <lineage>
        <taxon>Bacteria</taxon>
        <taxon>Pseudomonadati</taxon>
        <taxon>Bacteroidota</taxon>
        <taxon>Cytophagia</taxon>
        <taxon>Cytophagales</taxon>
        <taxon>Roseivirgaceae</taxon>
        <taxon>Roseivirga</taxon>
    </lineage>
</organism>
<dbReference type="PROSITE" id="PS51257">
    <property type="entry name" value="PROKAR_LIPOPROTEIN"/>
    <property type="match status" value="1"/>
</dbReference>
<dbReference type="STRING" id="1914963.AWW67_17470"/>
<sequence length="384" mass="43979">MKIFYIRLTACYALFFFGLMSCSYKSEKESNSANNIDDFKSYSIDPEKAPTSFFDLVEEVEVMRLEETPESLLTNVTFIGHSQGQYVLAGMSKPDIHVFTKTGELVRRINHKGEGPEEYPGFSNFWVKNGRIGLYSVGRFIIQYDLEGVFLAKENLPISPFHAYAYEGGYALDLSQTFTEGPVHHSIMLLDSAMRLRSMMNPSKRHEVGLIGANSFADYKNTIVYHDPFSDTVFVLEDKDARPLFSLDFGSKWGWKDDADRLDRVKNREVMRNKELVWTIKPYVGSETILASYRNHTGYVWIDRKTGLYETIDFSMENQETLGLLPIQWDGDRILSSLPSTSVAFLIEELGEDKVKFRQGTTLEKIESSENPVLVWVKFKSLVK</sequence>